<dbReference type="Proteomes" id="UP001205890">
    <property type="component" value="Unassembled WGS sequence"/>
</dbReference>
<keyword evidence="2" id="KW-0285">Flavoprotein</keyword>
<feature type="active site" description="Proton acceptor" evidence="6">
    <location>
        <position position="605"/>
    </location>
</feature>
<dbReference type="InterPro" id="IPR023753">
    <property type="entry name" value="FAD/NAD-binding_dom"/>
</dbReference>
<dbReference type="Pfam" id="PF12536">
    <property type="entry name" value="DUF3734"/>
    <property type="match status" value="1"/>
</dbReference>
<gene>
    <name evidence="8" type="ORF">NK718_03605</name>
</gene>
<proteinExistence type="predicted"/>
<dbReference type="Gene3D" id="3.30.390.30">
    <property type="match status" value="1"/>
</dbReference>
<dbReference type="Gene3D" id="3.50.50.60">
    <property type="entry name" value="FAD/NAD(P)-binding domain"/>
    <property type="match status" value="2"/>
</dbReference>
<evidence type="ECO:0000256" key="4">
    <source>
        <dbReference type="ARBA" id="ARBA00023002"/>
    </source>
</evidence>
<dbReference type="EMBL" id="JANCLU010000002">
    <property type="protein sequence ID" value="MCP8937589.1"/>
    <property type="molecule type" value="Genomic_DNA"/>
</dbReference>
<dbReference type="SUPFAM" id="SSF55424">
    <property type="entry name" value="FAD/NAD-linked reductases, dimerisation (C-terminal) domain"/>
    <property type="match status" value="1"/>
</dbReference>
<comment type="cofactor">
    <cofactor evidence="1">
        <name>FAD</name>
        <dbReference type="ChEBI" id="CHEBI:57692"/>
    </cofactor>
</comment>
<dbReference type="InterPro" id="IPR036188">
    <property type="entry name" value="FAD/NAD-bd_sf"/>
</dbReference>
<dbReference type="RefSeq" id="WP_254738724.1">
    <property type="nucleotide sequence ID" value="NZ_JANCLU010000002.1"/>
</dbReference>
<feature type="active site" description="Nucleophile" evidence="6">
    <location>
        <position position="452"/>
    </location>
</feature>
<dbReference type="PANTHER" id="PTHR43557">
    <property type="entry name" value="APOPTOSIS-INDUCING FACTOR 1"/>
    <property type="match status" value="1"/>
</dbReference>
<accession>A0ABT1L7X1</accession>
<feature type="short sequence motif" description="DGA/G" evidence="6">
    <location>
        <begin position="605"/>
        <end position="607"/>
    </location>
</feature>
<comment type="caution">
    <text evidence="8">The sequence shown here is derived from an EMBL/GenBank/DDBJ whole genome shotgun (WGS) entry which is preliminary data.</text>
</comment>
<dbReference type="Pfam" id="PF01734">
    <property type="entry name" value="Patatin"/>
    <property type="match status" value="1"/>
</dbReference>
<feature type="short sequence motif" description="GXGXXG" evidence="6">
    <location>
        <begin position="423"/>
        <end position="428"/>
    </location>
</feature>
<dbReference type="InterPro" id="IPR002641">
    <property type="entry name" value="PNPLA_dom"/>
</dbReference>
<evidence type="ECO:0000256" key="6">
    <source>
        <dbReference type="PROSITE-ProRule" id="PRU01161"/>
    </source>
</evidence>
<evidence type="ECO:0000256" key="2">
    <source>
        <dbReference type="ARBA" id="ARBA00022630"/>
    </source>
</evidence>
<feature type="domain" description="PNPLA" evidence="7">
    <location>
        <begin position="419"/>
        <end position="618"/>
    </location>
</feature>
<dbReference type="InterPro" id="IPR028202">
    <property type="entry name" value="Reductase_C"/>
</dbReference>
<dbReference type="SUPFAM" id="SSF51905">
    <property type="entry name" value="FAD/NAD(P)-binding domain"/>
    <property type="match status" value="2"/>
</dbReference>
<keyword evidence="6" id="KW-0442">Lipid degradation</keyword>
<dbReference type="Pfam" id="PF07992">
    <property type="entry name" value="Pyr_redox_2"/>
    <property type="match status" value="1"/>
</dbReference>
<dbReference type="InterPro" id="IPR021095">
    <property type="entry name" value="DUF3734"/>
</dbReference>
<keyword evidence="3" id="KW-0274">FAD</keyword>
<keyword evidence="9" id="KW-1185">Reference proteome</keyword>
<organism evidence="8 9">
    <name type="scientific">Alsobacter ponti</name>
    <dbReference type="NCBI Taxonomy" id="2962936"/>
    <lineage>
        <taxon>Bacteria</taxon>
        <taxon>Pseudomonadati</taxon>
        <taxon>Pseudomonadota</taxon>
        <taxon>Alphaproteobacteria</taxon>
        <taxon>Hyphomicrobiales</taxon>
        <taxon>Alsobacteraceae</taxon>
        <taxon>Alsobacter</taxon>
    </lineage>
</organism>
<evidence type="ECO:0000313" key="8">
    <source>
        <dbReference type="EMBL" id="MCP8937589.1"/>
    </source>
</evidence>
<dbReference type="PANTHER" id="PTHR43557:SF2">
    <property type="entry name" value="RIESKE DOMAIN-CONTAINING PROTEIN-RELATED"/>
    <property type="match status" value="1"/>
</dbReference>
<evidence type="ECO:0000256" key="5">
    <source>
        <dbReference type="ARBA" id="ARBA00023098"/>
    </source>
</evidence>
<evidence type="ECO:0000259" key="7">
    <source>
        <dbReference type="PROSITE" id="PS51635"/>
    </source>
</evidence>
<dbReference type="PRINTS" id="PR00368">
    <property type="entry name" value="FADPNR"/>
</dbReference>
<dbReference type="PRINTS" id="PR00411">
    <property type="entry name" value="PNDRDTASEI"/>
</dbReference>
<dbReference type="SUPFAM" id="SSF52151">
    <property type="entry name" value="FabD/lysophospholipase-like"/>
    <property type="match status" value="1"/>
</dbReference>
<dbReference type="PROSITE" id="PS51635">
    <property type="entry name" value="PNPLA"/>
    <property type="match status" value="1"/>
</dbReference>
<keyword evidence="5 6" id="KW-0443">Lipid metabolism</keyword>
<dbReference type="InterPro" id="IPR016156">
    <property type="entry name" value="FAD/NAD-linked_Rdtase_dimer_sf"/>
</dbReference>
<dbReference type="Pfam" id="PF14759">
    <property type="entry name" value="Reductase_C"/>
    <property type="match status" value="1"/>
</dbReference>
<keyword evidence="6" id="KW-0378">Hydrolase</keyword>
<keyword evidence="4" id="KW-0560">Oxidoreductase</keyword>
<evidence type="ECO:0000313" key="9">
    <source>
        <dbReference type="Proteomes" id="UP001205890"/>
    </source>
</evidence>
<dbReference type="Gene3D" id="3.40.1090.10">
    <property type="entry name" value="Cytosolic phospholipase A2 catalytic domain"/>
    <property type="match status" value="2"/>
</dbReference>
<dbReference type="InterPro" id="IPR050446">
    <property type="entry name" value="FAD-oxidoreductase/Apoptosis"/>
</dbReference>
<name>A0ABT1L7X1_9HYPH</name>
<evidence type="ECO:0000256" key="1">
    <source>
        <dbReference type="ARBA" id="ARBA00001974"/>
    </source>
</evidence>
<sequence>MTSTPTHRVDFLLIGGGVAAVTAAQTLRAESEGGSIALLSAETELPYHRPPLSKASSLRDPARLEIPIRPASFYEEQRIDLRLGQLVVAVDPSRHVVRTSDGGHIGYGKLLIATGAEPRTLAVPGADLPGVFTLRTKADARAIREAAAKAKSAVVLGGSFLGMEIAFALRDLGLAVTIVERGPVLLHRLMQPALSDRFRRLAESRGIRVLLNDNAETMTGRGRVRAVRCVSGENVPADLVVVSIGVLPATSFLAGSGIALQDGYIVVDEQMRASAPDVFAAGDVTLFYDPIFARQRHIEHWDNAVKQGRLAARNMLGRRLRFDEVSYFFCEIGSPGFSVLGATSEGSDWVTRGDPESTTFSMFYLRDDVPRAFFAMGREPDEIRWAEGLIRHRVNLARVKGELSNPSFRLDQLPRQTALILQGGGALGAYEWGVVRALEKAGVTPDIVAGVSIGAFNGAIVASHPGRASEALAAFWNDLSVAIAGLPGAAMRGAAAAAQILTLGVPGFFQPRWLTSGLGVFENPANWTSLYDTSPMRELIARYVDFPALKRSPVRLLVSAVDVATAKLAIFDSYVDDLTPDHVLASGSLPPGFPWTEIDGKAYWDGGIVSNSPLDLVNERCGHDGKRVFVVDLFSNARPLPRNMVEVLLRRDEIVYAERVRNDLRQRETEASYRALVSFVLSHVAEEDAARIRNLPPFIQLMGRGADTEITRFVREARRDEPPSRDYDFSAGAIRDHMEEGYRVASRVLGLRKS</sequence>
<feature type="short sequence motif" description="GXSXG" evidence="6">
    <location>
        <begin position="450"/>
        <end position="454"/>
    </location>
</feature>
<dbReference type="InterPro" id="IPR016035">
    <property type="entry name" value="Acyl_Trfase/lysoPLipase"/>
</dbReference>
<protein>
    <submittedName>
        <fullName evidence="8">FAD-dependent oxidoreductase</fullName>
    </submittedName>
</protein>
<dbReference type="CDD" id="cd07209">
    <property type="entry name" value="Pat_hypo_Ecoli_Z1214_like"/>
    <property type="match status" value="1"/>
</dbReference>
<reference evidence="8 9" key="1">
    <citation type="submission" date="2022-07" db="EMBL/GenBank/DDBJ databases">
        <authorList>
            <person name="Li W.-J."/>
            <person name="Deng Q.-Q."/>
        </authorList>
    </citation>
    <scope>NUCLEOTIDE SEQUENCE [LARGE SCALE GENOMIC DNA]</scope>
    <source>
        <strain evidence="8 9">SYSU M60028</strain>
    </source>
</reference>
<evidence type="ECO:0000256" key="3">
    <source>
        <dbReference type="ARBA" id="ARBA00022827"/>
    </source>
</evidence>